<evidence type="ECO:0000259" key="2">
    <source>
        <dbReference type="Pfam" id="PF19789"/>
    </source>
</evidence>
<feature type="transmembrane region" description="Helical" evidence="1">
    <location>
        <begin position="20"/>
        <end position="40"/>
    </location>
</feature>
<evidence type="ECO:0000313" key="4">
    <source>
        <dbReference type="Proteomes" id="UP000824109"/>
    </source>
</evidence>
<reference evidence="3" key="2">
    <citation type="journal article" date="2021" name="PeerJ">
        <title>Extensive microbial diversity within the chicken gut microbiome revealed by metagenomics and culture.</title>
        <authorList>
            <person name="Gilroy R."/>
            <person name="Ravi A."/>
            <person name="Getino M."/>
            <person name="Pursley I."/>
            <person name="Horton D.L."/>
            <person name="Alikhan N.F."/>
            <person name="Baker D."/>
            <person name="Gharbi K."/>
            <person name="Hall N."/>
            <person name="Watson M."/>
            <person name="Adriaenssens E.M."/>
            <person name="Foster-Nyarko E."/>
            <person name="Jarju S."/>
            <person name="Secka A."/>
            <person name="Antonio M."/>
            <person name="Oren A."/>
            <person name="Chaudhuri R.R."/>
            <person name="La Ragione R."/>
            <person name="Hildebrand F."/>
            <person name="Pallen M.J."/>
        </authorList>
    </citation>
    <scope>NUCLEOTIDE SEQUENCE</scope>
    <source>
        <strain evidence="3">USAMLcec3-3695</strain>
    </source>
</reference>
<dbReference type="InterPro" id="IPR046240">
    <property type="entry name" value="DUF6273"/>
</dbReference>
<feature type="transmembrane region" description="Helical" evidence="1">
    <location>
        <begin position="219"/>
        <end position="248"/>
    </location>
</feature>
<feature type="transmembrane region" description="Helical" evidence="1">
    <location>
        <begin position="503"/>
        <end position="521"/>
    </location>
</feature>
<dbReference type="Pfam" id="PF19789">
    <property type="entry name" value="DUF6273"/>
    <property type="match status" value="1"/>
</dbReference>
<evidence type="ECO:0000313" key="3">
    <source>
        <dbReference type="EMBL" id="HIU58221.1"/>
    </source>
</evidence>
<keyword evidence="1" id="KW-1133">Transmembrane helix</keyword>
<feature type="transmembrane region" description="Helical" evidence="1">
    <location>
        <begin position="254"/>
        <end position="274"/>
    </location>
</feature>
<dbReference type="AlphaFoldDB" id="A0A9D1SFH3"/>
<sequence>MNTKTKELRSERTGIIRGRIIPFLGALAVFLVCLAVLYGGENVGLSDNGDFRRVLLTNKIGYADEDDHYYLFKQDYVMDLNGADNVFSAMYEAWQTSDEEFYSSPQFLIIKLSKEMNVIANAVTGRPLNEYDISCMAVIYIFMLSVAAWVIFTFFADAKLRVRAPVFLLFIFMFCDAGYLLYFNSFYGEALQYTALMMLIAFGMLIYKRPSVPKAIGFFVSLYFFAGAKLANIPFSLIAALLAVLIVIMRKDVLFKLGVIVSALVCIICIAGLYSSIPDWMNRDTTYQAVFFGILKESDDPAADLAELGVDEKYAVLANTHAYMDEEEYPIDIGSEEFERDFYDKVKKTDLVKFYLHHPVRFVEKLSLAIDNSAYIRPPGLGNSAEVPMEFTDKWSGWSSIRVALKFLYEPWVVFAAFIFITAYMVFMNVFYIHNHKIESPKRKYMICALDILILGLWINLVLPVLTNGEADLAKHMFLFINCIDILFFVCIMGIVTAPLKRFIGSLIAMAVLSGLFYIRIPNDTMEFGRFNGEPVTWEIAERYNDGTMLLVTKDCIGYMPFDDSGNDWESSDLRAWLNSGFLADFTDAEREKIMRVTNEVVLSYDRRDSAAAGNHAHYWNYTRELVGDLSKTAYHYYLDDSVFIPTLDMMEDINVPDEYWILCPYTGNGYMERFMNNDGFVLHTDVRNEKGVRAVIRYIAE</sequence>
<comment type="caution">
    <text evidence="3">The sequence shown here is derived from an EMBL/GenBank/DDBJ whole genome shotgun (WGS) entry which is preliminary data.</text>
</comment>
<organism evidence="3 4">
    <name type="scientific">Candidatus Ornithomonoglobus merdipullorum</name>
    <dbReference type="NCBI Taxonomy" id="2840895"/>
    <lineage>
        <taxon>Bacteria</taxon>
        <taxon>Bacillati</taxon>
        <taxon>Bacillota</taxon>
        <taxon>Clostridia</taxon>
        <taxon>Candidatus Ornithomonoglobus</taxon>
    </lineage>
</organism>
<accession>A0A9D1SFH3</accession>
<proteinExistence type="predicted"/>
<reference evidence="3" key="1">
    <citation type="submission" date="2020-10" db="EMBL/GenBank/DDBJ databases">
        <authorList>
            <person name="Gilroy R."/>
        </authorList>
    </citation>
    <scope>NUCLEOTIDE SEQUENCE</scope>
    <source>
        <strain evidence="3">USAMLcec3-3695</strain>
    </source>
</reference>
<name>A0A9D1SFH3_9FIRM</name>
<gene>
    <name evidence="3" type="ORF">IAA61_10505</name>
</gene>
<feature type="transmembrane region" description="Helical" evidence="1">
    <location>
        <begin position="137"/>
        <end position="155"/>
    </location>
</feature>
<protein>
    <recommendedName>
        <fullName evidence="2">DUF6273 domain-containing protein</fullName>
    </recommendedName>
</protein>
<keyword evidence="1" id="KW-0472">Membrane</keyword>
<feature type="transmembrane region" description="Helical" evidence="1">
    <location>
        <begin position="478"/>
        <end position="497"/>
    </location>
</feature>
<feature type="transmembrane region" description="Helical" evidence="1">
    <location>
        <begin position="412"/>
        <end position="432"/>
    </location>
</feature>
<feature type="transmembrane region" description="Helical" evidence="1">
    <location>
        <begin position="167"/>
        <end position="184"/>
    </location>
</feature>
<feature type="transmembrane region" description="Helical" evidence="1">
    <location>
        <begin position="444"/>
        <end position="466"/>
    </location>
</feature>
<feature type="domain" description="DUF6273" evidence="2">
    <location>
        <begin position="547"/>
        <end position="694"/>
    </location>
</feature>
<dbReference type="EMBL" id="DVNB01000107">
    <property type="protein sequence ID" value="HIU58221.1"/>
    <property type="molecule type" value="Genomic_DNA"/>
</dbReference>
<evidence type="ECO:0000256" key="1">
    <source>
        <dbReference type="SAM" id="Phobius"/>
    </source>
</evidence>
<keyword evidence="1" id="KW-0812">Transmembrane</keyword>
<dbReference type="Proteomes" id="UP000824109">
    <property type="component" value="Unassembled WGS sequence"/>
</dbReference>